<dbReference type="RefSeq" id="WP_131608397.1">
    <property type="nucleotide sequence ID" value="NZ_SJSM01000004.1"/>
</dbReference>
<evidence type="ECO:0000313" key="2">
    <source>
        <dbReference type="Proteomes" id="UP000291117"/>
    </source>
</evidence>
<reference evidence="1 2" key="1">
    <citation type="submission" date="2019-02" db="EMBL/GenBank/DDBJ databases">
        <title>Pedobacter sp. RP-3-8 sp. nov., isolated from Arctic soil.</title>
        <authorList>
            <person name="Dahal R.H."/>
        </authorList>
    </citation>
    <scope>NUCLEOTIDE SEQUENCE [LARGE SCALE GENOMIC DNA]</scope>
    <source>
        <strain evidence="1 2">RP-3-8</strain>
    </source>
</reference>
<protein>
    <recommendedName>
        <fullName evidence="3">Nuclear transport factor 2 family protein</fullName>
    </recommendedName>
</protein>
<comment type="caution">
    <text evidence="1">The sequence shown here is derived from an EMBL/GenBank/DDBJ whole genome shotgun (WGS) entry which is preliminary data.</text>
</comment>
<sequence length="115" mass="13497">MIRNFINSCKNADYKGIIKDLASDVVFEKRVNWQPVERHEGIVELEDYMKSSLQDMCSQDFKIRSSWHFDPNGAITIDIKHYPPDVEVRPDSLMKYRQLVFRFKAGKIASITEEK</sequence>
<dbReference type="Gene3D" id="3.10.450.50">
    <property type="match status" value="1"/>
</dbReference>
<gene>
    <name evidence="1" type="ORF">EZ444_08990</name>
</gene>
<organism evidence="1 2">
    <name type="scientific">Pedobacter hiemivivus</name>
    <dbReference type="NCBI Taxonomy" id="2530454"/>
    <lineage>
        <taxon>Bacteria</taxon>
        <taxon>Pseudomonadati</taxon>
        <taxon>Bacteroidota</taxon>
        <taxon>Sphingobacteriia</taxon>
        <taxon>Sphingobacteriales</taxon>
        <taxon>Sphingobacteriaceae</taxon>
        <taxon>Pedobacter</taxon>
    </lineage>
</organism>
<dbReference type="EMBL" id="SJSM01000004">
    <property type="protein sequence ID" value="TCC96985.1"/>
    <property type="molecule type" value="Genomic_DNA"/>
</dbReference>
<proteinExistence type="predicted"/>
<name>A0A4R0NA59_9SPHI</name>
<dbReference type="Proteomes" id="UP000291117">
    <property type="component" value="Unassembled WGS sequence"/>
</dbReference>
<dbReference type="AlphaFoldDB" id="A0A4R0NA59"/>
<evidence type="ECO:0008006" key="3">
    <source>
        <dbReference type="Google" id="ProtNLM"/>
    </source>
</evidence>
<accession>A0A4R0NA59</accession>
<keyword evidence="2" id="KW-1185">Reference proteome</keyword>
<evidence type="ECO:0000313" key="1">
    <source>
        <dbReference type="EMBL" id="TCC96985.1"/>
    </source>
</evidence>